<dbReference type="Pfam" id="PF01033">
    <property type="entry name" value="Somatomedin_B"/>
    <property type="match status" value="1"/>
</dbReference>
<protein>
    <submittedName>
        <fullName evidence="6">Uncharacterized protein LOC101852468</fullName>
    </submittedName>
</protein>
<keyword evidence="5" id="KW-1185">Reference proteome</keyword>
<feature type="domain" description="SMB" evidence="4">
    <location>
        <begin position="73"/>
        <end position="120"/>
    </location>
</feature>
<sequence>MVSGMQVLLVLVVLVTLGKNGLLGDQGMGVPHTEHKETDLAAQNYSTTSELENGTMPSTEHSELSTKSPDVKFSNTCRNWCGRERELQLKQNLCSCDTLCRLYNSCCWDFETTCPTIDKTGRALVSEDLLAATIVCDEKSGVYVVSECPPGREIIEPTERGSAYDLQSLIFVTDVSTLVVYKNEDIFRCFNPGKDFLMEPWGVTFDTRDLPAVGTETTEELWSILKDRDRTVVPPPASYKGRKCDLLLSSVFPFSVTMRMTESGQMQFSRVREGKVGWSVLQCIGNACAQEQCLQPNAALIFGGRCTYTFLVTVSFTLRSALDCEENSGEGCMPLNSEKIATKVPLFASAIQCEILQRAVGVQKVTIQKIDQEIADDISEPEFIGVNKISAGHLAIYTFSWSVVGSDTILNELTKEMVLEMVSEHLHGLGLLPQKSVAQSKRVGEPRLDNASLPWGQQEMKCDLGYACVSIATGEESKLPCSALSHCLYKPKFNVNSFAECRSKLWRNSATVLDIRTFLNNVLSLMAIFSGHSLFTYI</sequence>
<evidence type="ECO:0000256" key="3">
    <source>
        <dbReference type="SAM" id="SignalP"/>
    </source>
</evidence>
<evidence type="ECO:0000259" key="4">
    <source>
        <dbReference type="PROSITE" id="PS50958"/>
    </source>
</evidence>
<accession>A0ABM0ZY88</accession>
<dbReference type="InterPro" id="IPR036024">
    <property type="entry name" value="Somatomedin_B-like_dom_sf"/>
</dbReference>
<feature type="signal peptide" evidence="3">
    <location>
        <begin position="1"/>
        <end position="24"/>
    </location>
</feature>
<dbReference type="GeneID" id="101852468"/>
<dbReference type="PROSITE" id="PS50958">
    <property type="entry name" value="SMB_2"/>
    <property type="match status" value="1"/>
</dbReference>
<evidence type="ECO:0000256" key="2">
    <source>
        <dbReference type="SAM" id="MobiDB-lite"/>
    </source>
</evidence>
<dbReference type="RefSeq" id="XP_012936981.1">
    <property type="nucleotide sequence ID" value="XM_013081527.1"/>
</dbReference>
<gene>
    <name evidence="6" type="primary">LOC101852468</name>
</gene>
<dbReference type="Gene3D" id="4.10.410.20">
    <property type="match status" value="1"/>
</dbReference>
<dbReference type="SUPFAM" id="SSF90188">
    <property type="entry name" value="Somatomedin B domain"/>
    <property type="match status" value="1"/>
</dbReference>
<evidence type="ECO:0000313" key="6">
    <source>
        <dbReference type="RefSeq" id="XP_012936981.1"/>
    </source>
</evidence>
<feature type="compositionally biased region" description="Polar residues" evidence="2">
    <location>
        <begin position="41"/>
        <end position="67"/>
    </location>
</feature>
<organism evidence="5 6">
    <name type="scientific">Aplysia californica</name>
    <name type="common">California sea hare</name>
    <dbReference type="NCBI Taxonomy" id="6500"/>
    <lineage>
        <taxon>Eukaryota</taxon>
        <taxon>Metazoa</taxon>
        <taxon>Spiralia</taxon>
        <taxon>Lophotrochozoa</taxon>
        <taxon>Mollusca</taxon>
        <taxon>Gastropoda</taxon>
        <taxon>Heterobranchia</taxon>
        <taxon>Euthyneura</taxon>
        <taxon>Tectipleura</taxon>
        <taxon>Aplysiida</taxon>
        <taxon>Aplysioidea</taxon>
        <taxon>Aplysiidae</taxon>
        <taxon>Aplysia</taxon>
    </lineage>
</organism>
<feature type="region of interest" description="Disordered" evidence="2">
    <location>
        <begin position="38"/>
        <end position="67"/>
    </location>
</feature>
<dbReference type="PANTHER" id="PTHR45902">
    <property type="entry name" value="LATROPHILIN RECEPTOR-LIKE PROTEIN A"/>
    <property type="match status" value="1"/>
</dbReference>
<dbReference type="PANTHER" id="PTHR45902:SF1">
    <property type="entry name" value="LATROPHILIN RECEPTOR-LIKE PROTEIN A"/>
    <property type="match status" value="1"/>
</dbReference>
<feature type="chain" id="PRO_5046961240" evidence="3">
    <location>
        <begin position="25"/>
        <end position="538"/>
    </location>
</feature>
<reference evidence="6" key="1">
    <citation type="submission" date="2025-08" db="UniProtKB">
        <authorList>
            <consortium name="RefSeq"/>
        </authorList>
    </citation>
    <scope>IDENTIFICATION</scope>
</reference>
<name>A0ABM0ZY88_APLCA</name>
<evidence type="ECO:0000256" key="1">
    <source>
        <dbReference type="ARBA" id="ARBA00023157"/>
    </source>
</evidence>
<dbReference type="PROSITE" id="PS00524">
    <property type="entry name" value="SMB_1"/>
    <property type="match status" value="1"/>
</dbReference>
<keyword evidence="3" id="KW-0732">Signal</keyword>
<evidence type="ECO:0000313" key="5">
    <source>
        <dbReference type="Proteomes" id="UP000694888"/>
    </source>
</evidence>
<keyword evidence="1" id="KW-1015">Disulfide bond</keyword>
<dbReference type="InterPro" id="IPR053231">
    <property type="entry name" value="GPCR_LN-TM7"/>
</dbReference>
<dbReference type="Proteomes" id="UP000694888">
    <property type="component" value="Unplaced"/>
</dbReference>
<proteinExistence type="predicted"/>
<dbReference type="InterPro" id="IPR001212">
    <property type="entry name" value="Somatomedin_B_dom"/>
</dbReference>